<evidence type="ECO:0000313" key="10">
    <source>
        <dbReference type="Proteomes" id="UP000827986"/>
    </source>
</evidence>
<feature type="DNA-binding region" description="DM" evidence="6">
    <location>
        <begin position="19"/>
        <end position="66"/>
    </location>
</feature>
<dbReference type="AlphaFoldDB" id="A0A9D3WU20"/>
<dbReference type="FunFam" id="4.10.1040.10:FF:000001">
    <property type="entry name" value="doublesex- and mab-3-related transcription factor 1"/>
    <property type="match status" value="1"/>
</dbReference>
<keyword evidence="3 6" id="KW-0862">Zinc</keyword>
<protein>
    <recommendedName>
        <fullName evidence="8">DM domain-containing protein</fullName>
    </recommendedName>
</protein>
<comment type="similarity">
    <text evidence="1">Belongs to the DMRT family.</text>
</comment>
<dbReference type="InterPro" id="IPR036407">
    <property type="entry name" value="DM_DNA-bd_sf"/>
</dbReference>
<dbReference type="OrthoDB" id="6162476at2759"/>
<keyword evidence="5 6" id="KW-0539">Nucleus</keyword>
<dbReference type="SUPFAM" id="SSF82927">
    <property type="entry name" value="Cysteine-rich DNA binding domain, (DM domain)"/>
    <property type="match status" value="1"/>
</dbReference>
<accession>A0A9D3WU20</accession>
<feature type="region of interest" description="Disordered" evidence="7">
    <location>
        <begin position="59"/>
        <end position="142"/>
    </location>
</feature>
<keyword evidence="10" id="KW-1185">Reference proteome</keyword>
<reference evidence="9" key="1">
    <citation type="submission" date="2021-09" db="EMBL/GenBank/DDBJ databases">
        <title>The genome of Mauremys mutica provides insights into the evolution of semi-aquatic lifestyle.</title>
        <authorList>
            <person name="Gong S."/>
            <person name="Gao Y."/>
        </authorList>
    </citation>
    <scope>NUCLEOTIDE SEQUENCE</scope>
    <source>
        <strain evidence="9">MM-2020</strain>
        <tissue evidence="9">Muscle</tissue>
    </source>
</reference>
<dbReference type="GO" id="GO:0007281">
    <property type="term" value="P:germ cell development"/>
    <property type="evidence" value="ECO:0007669"/>
    <property type="project" value="TreeGrafter"/>
</dbReference>
<dbReference type="InterPro" id="IPR001275">
    <property type="entry name" value="DM_DNA-bd"/>
</dbReference>
<evidence type="ECO:0000313" key="9">
    <source>
        <dbReference type="EMBL" id="KAH1167021.1"/>
    </source>
</evidence>
<dbReference type="EMBL" id="JAHDVG010000487">
    <property type="protein sequence ID" value="KAH1167021.1"/>
    <property type="molecule type" value="Genomic_DNA"/>
</dbReference>
<comment type="subcellular location">
    <subcellularLocation>
        <location evidence="6">Nucleus</location>
    </subcellularLocation>
</comment>
<evidence type="ECO:0000256" key="5">
    <source>
        <dbReference type="ARBA" id="ARBA00023242"/>
    </source>
</evidence>
<feature type="domain" description="DM" evidence="8">
    <location>
        <begin position="19"/>
        <end position="66"/>
    </location>
</feature>
<proteinExistence type="inferred from homology"/>
<sequence>MEAEVTVTAEKAALRTPKCSRCRNHGFVVPVKGHTGHCRWKLCPCDKCALITERQKIMAAQKAMQGQDPDAPPRETSPPEACTPVHGKGQKSPAVGPNTSEHSSCGAGCEGAKTAPAASSSSSRTRTRRPLPAPSSPLFGDFARPALPQECVVSPEYLEREPPKLYPGYSGMYPYHPFPMGFAINQPSCRGAPVSPGIPLQRGFRHVPSNHGPGSAAPLSMQDAGGDFQQGYYPTLPQFIPPGFLPGIHYIPPPLPLLAETPKEASAGTTDCRDSGVICECSQPSPREEASGDYAMYSKH</sequence>
<dbReference type="GO" id="GO:0005634">
    <property type="term" value="C:nucleus"/>
    <property type="evidence" value="ECO:0007669"/>
    <property type="project" value="UniProtKB-SubCell"/>
</dbReference>
<dbReference type="InterPro" id="IPR026607">
    <property type="entry name" value="DMRT"/>
</dbReference>
<feature type="compositionally biased region" description="Low complexity" evidence="7">
    <location>
        <begin position="114"/>
        <end position="124"/>
    </location>
</feature>
<evidence type="ECO:0000256" key="1">
    <source>
        <dbReference type="ARBA" id="ARBA00006834"/>
    </source>
</evidence>
<dbReference type="GO" id="GO:0000981">
    <property type="term" value="F:DNA-binding transcription factor activity, RNA polymerase II-specific"/>
    <property type="evidence" value="ECO:0007669"/>
    <property type="project" value="TreeGrafter"/>
</dbReference>
<evidence type="ECO:0000256" key="2">
    <source>
        <dbReference type="ARBA" id="ARBA00022723"/>
    </source>
</evidence>
<name>A0A9D3WU20_9SAUR</name>
<evidence type="ECO:0000256" key="4">
    <source>
        <dbReference type="ARBA" id="ARBA00023125"/>
    </source>
</evidence>
<evidence type="ECO:0000256" key="3">
    <source>
        <dbReference type="ARBA" id="ARBA00022833"/>
    </source>
</evidence>
<dbReference type="Pfam" id="PF00751">
    <property type="entry name" value="DM"/>
    <property type="match status" value="1"/>
</dbReference>
<dbReference type="PROSITE" id="PS40000">
    <property type="entry name" value="DM_1"/>
    <property type="match status" value="1"/>
</dbReference>
<keyword evidence="2 6" id="KW-0479">Metal-binding</keyword>
<dbReference type="PROSITE" id="PS50809">
    <property type="entry name" value="DM_2"/>
    <property type="match status" value="1"/>
</dbReference>
<organism evidence="9 10">
    <name type="scientific">Mauremys mutica</name>
    <name type="common">yellowpond turtle</name>
    <dbReference type="NCBI Taxonomy" id="74926"/>
    <lineage>
        <taxon>Eukaryota</taxon>
        <taxon>Metazoa</taxon>
        <taxon>Chordata</taxon>
        <taxon>Craniata</taxon>
        <taxon>Vertebrata</taxon>
        <taxon>Euteleostomi</taxon>
        <taxon>Archelosauria</taxon>
        <taxon>Testudinata</taxon>
        <taxon>Testudines</taxon>
        <taxon>Cryptodira</taxon>
        <taxon>Durocryptodira</taxon>
        <taxon>Testudinoidea</taxon>
        <taxon>Geoemydidae</taxon>
        <taxon>Geoemydinae</taxon>
        <taxon>Mauremys</taxon>
    </lineage>
</organism>
<comment type="caution">
    <text evidence="9">The sequence shown here is derived from an EMBL/GenBank/DDBJ whole genome shotgun (WGS) entry which is preliminary data.</text>
</comment>
<evidence type="ECO:0000256" key="6">
    <source>
        <dbReference type="PROSITE-ProRule" id="PRU00070"/>
    </source>
</evidence>
<dbReference type="GO" id="GO:0046872">
    <property type="term" value="F:metal ion binding"/>
    <property type="evidence" value="ECO:0007669"/>
    <property type="project" value="UniProtKB-KW"/>
</dbReference>
<dbReference type="PANTHER" id="PTHR12322:SF66">
    <property type="entry name" value="DOUBLESEX- AND MAB-3-RELATED TRANSCRIPTION FACTOR B1"/>
    <property type="match status" value="1"/>
</dbReference>
<keyword evidence="4 6" id="KW-0238">DNA-binding</keyword>
<dbReference type="GO" id="GO:0007548">
    <property type="term" value="P:sex differentiation"/>
    <property type="evidence" value="ECO:0007669"/>
    <property type="project" value="TreeGrafter"/>
</dbReference>
<evidence type="ECO:0000259" key="8">
    <source>
        <dbReference type="PROSITE" id="PS50809"/>
    </source>
</evidence>
<dbReference type="SMART" id="SM00301">
    <property type="entry name" value="DM"/>
    <property type="match status" value="1"/>
</dbReference>
<evidence type="ECO:0000256" key="7">
    <source>
        <dbReference type="SAM" id="MobiDB-lite"/>
    </source>
</evidence>
<dbReference type="GO" id="GO:0000978">
    <property type="term" value="F:RNA polymerase II cis-regulatory region sequence-specific DNA binding"/>
    <property type="evidence" value="ECO:0007669"/>
    <property type="project" value="TreeGrafter"/>
</dbReference>
<dbReference type="Proteomes" id="UP000827986">
    <property type="component" value="Unassembled WGS sequence"/>
</dbReference>
<dbReference type="Gene3D" id="4.10.1040.10">
    <property type="entry name" value="DM DNA-binding domain"/>
    <property type="match status" value="1"/>
</dbReference>
<dbReference type="PANTHER" id="PTHR12322">
    <property type="entry name" value="DOUBLESEX AND MAB-3 RELATED TRANSCRIPTION FACTOR DMRT"/>
    <property type="match status" value="1"/>
</dbReference>
<gene>
    <name evidence="9" type="ORF">KIL84_016193</name>
</gene>